<proteinExistence type="predicted"/>
<reference evidence="2" key="1">
    <citation type="submission" date="2022-11" db="EMBL/GenBank/DDBJ databases">
        <authorList>
            <person name="Petersen C."/>
        </authorList>
    </citation>
    <scope>NUCLEOTIDE SEQUENCE</scope>
    <source>
        <strain evidence="2">IBT 30761</strain>
    </source>
</reference>
<dbReference type="Proteomes" id="UP001149074">
    <property type="component" value="Unassembled WGS sequence"/>
</dbReference>
<gene>
    <name evidence="2" type="ORF">N7532_000179</name>
</gene>
<dbReference type="GO" id="GO:0072330">
    <property type="term" value="P:monocarboxylic acid biosynthetic process"/>
    <property type="evidence" value="ECO:0007669"/>
    <property type="project" value="UniProtKB-ARBA"/>
</dbReference>
<dbReference type="Gene3D" id="3.40.50.1820">
    <property type="entry name" value="alpha/beta hydrolase"/>
    <property type="match status" value="1"/>
</dbReference>
<dbReference type="RefSeq" id="XP_056479907.1">
    <property type="nucleotide sequence ID" value="XM_056612683.1"/>
</dbReference>
<feature type="domain" description="Serine aminopeptidase S33" evidence="1">
    <location>
        <begin position="4"/>
        <end position="71"/>
    </location>
</feature>
<accession>A0A9W9G4Q3</accession>
<evidence type="ECO:0000259" key="1">
    <source>
        <dbReference type="Pfam" id="PF12146"/>
    </source>
</evidence>
<evidence type="ECO:0000313" key="3">
    <source>
        <dbReference type="Proteomes" id="UP001149074"/>
    </source>
</evidence>
<comment type="caution">
    <text evidence="2">The sequence shown here is derived from an EMBL/GenBank/DDBJ whole genome shotgun (WGS) entry which is preliminary data.</text>
</comment>
<dbReference type="EMBL" id="JAPQKI010000001">
    <property type="protein sequence ID" value="KAJ5112134.1"/>
    <property type="molecule type" value="Genomic_DNA"/>
</dbReference>
<dbReference type="Pfam" id="PF12146">
    <property type="entry name" value="Hydrolase_4"/>
    <property type="match status" value="1"/>
</dbReference>
<dbReference type="GO" id="GO:0017000">
    <property type="term" value="P:antibiotic biosynthetic process"/>
    <property type="evidence" value="ECO:0007669"/>
    <property type="project" value="UniProtKB-ARBA"/>
</dbReference>
<protein>
    <recommendedName>
        <fullName evidence="1">Serine aminopeptidase S33 domain-containing protein</fullName>
    </recommendedName>
</protein>
<dbReference type="InterPro" id="IPR029058">
    <property type="entry name" value="AB_hydrolase_fold"/>
</dbReference>
<dbReference type="InterPro" id="IPR022742">
    <property type="entry name" value="Hydrolase_4"/>
</dbReference>
<dbReference type="GeneID" id="81351662"/>
<sequence>MVFLAYHGYRVTAHDQRGHSRSTQTWEGGNMETFVDDLEEFFKKLNGKDAVMVGHSHGGVEVTRYLGKHGTRAA</sequence>
<reference evidence="2" key="2">
    <citation type="journal article" date="2023" name="IMA Fungus">
        <title>Comparative genomic study of the Penicillium genus elucidates a diverse pangenome and 15 lateral gene transfer events.</title>
        <authorList>
            <person name="Petersen C."/>
            <person name="Sorensen T."/>
            <person name="Nielsen M.R."/>
            <person name="Sondergaard T.E."/>
            <person name="Sorensen J.L."/>
            <person name="Fitzpatrick D.A."/>
            <person name="Frisvad J.C."/>
            <person name="Nielsen K.L."/>
        </authorList>
    </citation>
    <scope>NUCLEOTIDE SEQUENCE</scope>
    <source>
        <strain evidence="2">IBT 30761</strain>
    </source>
</reference>
<evidence type="ECO:0000313" key="2">
    <source>
        <dbReference type="EMBL" id="KAJ5112134.1"/>
    </source>
</evidence>
<keyword evidence="3" id="KW-1185">Reference proteome</keyword>
<dbReference type="SUPFAM" id="SSF53474">
    <property type="entry name" value="alpha/beta-Hydrolases"/>
    <property type="match status" value="1"/>
</dbReference>
<name>A0A9W9G4Q3_9EURO</name>
<organism evidence="2 3">
    <name type="scientific">Penicillium argentinense</name>
    <dbReference type="NCBI Taxonomy" id="1131581"/>
    <lineage>
        <taxon>Eukaryota</taxon>
        <taxon>Fungi</taxon>
        <taxon>Dikarya</taxon>
        <taxon>Ascomycota</taxon>
        <taxon>Pezizomycotina</taxon>
        <taxon>Eurotiomycetes</taxon>
        <taxon>Eurotiomycetidae</taxon>
        <taxon>Eurotiales</taxon>
        <taxon>Aspergillaceae</taxon>
        <taxon>Penicillium</taxon>
    </lineage>
</organism>
<dbReference type="OrthoDB" id="408373at2759"/>
<dbReference type="AlphaFoldDB" id="A0A9W9G4Q3"/>